<dbReference type="InterPro" id="IPR036249">
    <property type="entry name" value="Thioredoxin-like_sf"/>
</dbReference>
<dbReference type="Pfam" id="PF13417">
    <property type="entry name" value="GST_N_3"/>
    <property type="match status" value="1"/>
</dbReference>
<gene>
    <name evidence="3" type="ORF">P2G67_13885</name>
</gene>
<reference evidence="3 4" key="1">
    <citation type="submission" date="2023-03" db="EMBL/GenBank/DDBJ databases">
        <title>Fodinicurvata sp. CAU 1616 isolated from sea sendiment.</title>
        <authorList>
            <person name="Kim W."/>
        </authorList>
    </citation>
    <scope>NUCLEOTIDE SEQUENCE [LARGE SCALE GENOMIC DNA]</scope>
    <source>
        <strain evidence="3 4">CAU 1616</strain>
    </source>
</reference>
<dbReference type="InterPro" id="IPR010987">
    <property type="entry name" value="Glutathione-S-Trfase_C-like"/>
</dbReference>
<dbReference type="Pfam" id="PF00043">
    <property type="entry name" value="GST_C"/>
    <property type="match status" value="1"/>
</dbReference>
<dbReference type="SUPFAM" id="SSF52833">
    <property type="entry name" value="Thioredoxin-like"/>
    <property type="match status" value="1"/>
</dbReference>
<dbReference type="InterPro" id="IPR004046">
    <property type="entry name" value="GST_C"/>
</dbReference>
<protein>
    <submittedName>
        <fullName evidence="3">Glutathione S-transferase family protein</fullName>
    </submittedName>
</protein>
<accession>A0ABT5YQG5</accession>
<dbReference type="PANTHER" id="PTHR44051">
    <property type="entry name" value="GLUTATHIONE S-TRANSFERASE-RELATED"/>
    <property type="match status" value="1"/>
</dbReference>
<dbReference type="Gene3D" id="3.40.30.10">
    <property type="entry name" value="Glutaredoxin"/>
    <property type="match status" value="1"/>
</dbReference>
<evidence type="ECO:0000313" key="3">
    <source>
        <dbReference type="EMBL" id="MDF2097068.1"/>
    </source>
</evidence>
<keyword evidence="4" id="KW-1185">Reference proteome</keyword>
<dbReference type="Gene3D" id="1.20.1050.10">
    <property type="match status" value="1"/>
</dbReference>
<evidence type="ECO:0000259" key="1">
    <source>
        <dbReference type="PROSITE" id="PS50404"/>
    </source>
</evidence>
<dbReference type="PROSITE" id="PS50405">
    <property type="entry name" value="GST_CTER"/>
    <property type="match status" value="1"/>
</dbReference>
<dbReference type="InterPro" id="IPR004045">
    <property type="entry name" value="Glutathione_S-Trfase_N"/>
</dbReference>
<feature type="domain" description="GST N-terminal" evidence="1">
    <location>
        <begin position="1"/>
        <end position="78"/>
    </location>
</feature>
<dbReference type="InterPro" id="IPR036282">
    <property type="entry name" value="Glutathione-S-Trfase_C_sf"/>
</dbReference>
<dbReference type="SFLD" id="SFLDS00019">
    <property type="entry name" value="Glutathione_Transferase_(cytos"/>
    <property type="match status" value="1"/>
</dbReference>
<dbReference type="InterPro" id="IPR040079">
    <property type="entry name" value="Glutathione_S-Trfase"/>
</dbReference>
<dbReference type="Proteomes" id="UP001215503">
    <property type="component" value="Unassembled WGS sequence"/>
</dbReference>
<dbReference type="RefSeq" id="WP_275823840.1">
    <property type="nucleotide sequence ID" value="NZ_JARHUD010000009.1"/>
</dbReference>
<evidence type="ECO:0000259" key="2">
    <source>
        <dbReference type="PROSITE" id="PS50405"/>
    </source>
</evidence>
<dbReference type="PROSITE" id="PS50404">
    <property type="entry name" value="GST_NTER"/>
    <property type="match status" value="1"/>
</dbReference>
<sequence length="209" mass="23048">MLLIGRDLSPFVRRCAVTLDLYGMPYERAELSTATDLEAIRQHNRLARVPALALDDGETLIDSTAILDHLDEQAGDKRLTPASGAERRVVLRAVFHAMGAAEKTILIAYERNPAMRDEAHISEKWIERLSGQVRGGLAALEAMLENGDHLVGGRMTQADVTTAIVYDFIGFMVPALVEEKSFPKLAALTARMSELPPMQATSLDKYRKS</sequence>
<dbReference type="EMBL" id="JARHUD010000009">
    <property type="protein sequence ID" value="MDF2097068.1"/>
    <property type="molecule type" value="Genomic_DNA"/>
</dbReference>
<dbReference type="SUPFAM" id="SSF47616">
    <property type="entry name" value="GST C-terminal domain-like"/>
    <property type="match status" value="1"/>
</dbReference>
<feature type="domain" description="GST C-terminal" evidence="2">
    <location>
        <begin position="83"/>
        <end position="209"/>
    </location>
</feature>
<organism evidence="3 4">
    <name type="scientific">Aquibaculum arenosum</name>
    <dbReference type="NCBI Taxonomy" id="3032591"/>
    <lineage>
        <taxon>Bacteria</taxon>
        <taxon>Pseudomonadati</taxon>
        <taxon>Pseudomonadota</taxon>
        <taxon>Alphaproteobacteria</taxon>
        <taxon>Rhodospirillales</taxon>
        <taxon>Rhodovibrionaceae</taxon>
        <taxon>Aquibaculum</taxon>
    </lineage>
</organism>
<dbReference type="PANTHER" id="PTHR44051:SF8">
    <property type="entry name" value="GLUTATHIONE S-TRANSFERASE GSTA"/>
    <property type="match status" value="1"/>
</dbReference>
<evidence type="ECO:0000313" key="4">
    <source>
        <dbReference type="Proteomes" id="UP001215503"/>
    </source>
</evidence>
<name>A0ABT5YQG5_9PROT</name>
<comment type="caution">
    <text evidence="3">The sequence shown here is derived from an EMBL/GenBank/DDBJ whole genome shotgun (WGS) entry which is preliminary data.</text>
</comment>
<proteinExistence type="predicted"/>